<evidence type="ECO:0000313" key="1">
    <source>
        <dbReference type="Proteomes" id="UP000095286"/>
    </source>
</evidence>
<dbReference type="WBParaSite" id="RSKR_0000186650.1">
    <property type="protein sequence ID" value="RSKR_0000186650.1"/>
    <property type="gene ID" value="RSKR_0000186650"/>
</dbReference>
<name>A0AC35TLN4_9BILA</name>
<accession>A0AC35TLN4</accession>
<dbReference type="Proteomes" id="UP000095286">
    <property type="component" value="Unplaced"/>
</dbReference>
<proteinExistence type="predicted"/>
<protein>
    <submittedName>
        <fullName evidence="2">Serpentine receptor class gamma</fullName>
    </submittedName>
</protein>
<sequence length="288" mass="33409">LYPLFKPYKIISISIIIFLNESSSFRISPFLIFILGITPPLSGSILSICTALIFHNDAISNYNWQCGRARLPSLSRIINLPVERVFWQILILAHIPIRILEMTAQYSRYERAQNVKYSDSLVFRLFRQVYIVSGVLELLFLTGLSIIGERENTQLHVIFFYLFGISGIVFMIANTYLHRQTLYHTSPNGVLSFRLKVLFMVLYLIISPIMVTAFYMYWKKCLKMGYEVFALCEYLEVLINIMFHSTCYLDIKDRVVLIIRYVDKIDILKDADLAGSLKSKEKIILAIN</sequence>
<reference evidence="2" key="1">
    <citation type="submission" date="2016-11" db="UniProtKB">
        <authorList>
            <consortium name="WormBaseParasite"/>
        </authorList>
    </citation>
    <scope>IDENTIFICATION</scope>
    <source>
        <strain evidence="2">KR3021</strain>
    </source>
</reference>
<organism evidence="1 2">
    <name type="scientific">Rhabditophanes sp. KR3021</name>
    <dbReference type="NCBI Taxonomy" id="114890"/>
    <lineage>
        <taxon>Eukaryota</taxon>
        <taxon>Metazoa</taxon>
        <taxon>Ecdysozoa</taxon>
        <taxon>Nematoda</taxon>
        <taxon>Chromadorea</taxon>
        <taxon>Rhabditida</taxon>
        <taxon>Tylenchina</taxon>
        <taxon>Panagrolaimomorpha</taxon>
        <taxon>Strongyloidoidea</taxon>
        <taxon>Alloionematidae</taxon>
        <taxon>Rhabditophanes</taxon>
    </lineage>
</organism>
<evidence type="ECO:0000313" key="2">
    <source>
        <dbReference type="WBParaSite" id="RSKR_0000186650.1"/>
    </source>
</evidence>